<feature type="domain" description="CBS" evidence="3">
    <location>
        <begin position="176"/>
        <end position="234"/>
    </location>
</feature>
<dbReference type="PANTHER" id="PTHR43080:SF29">
    <property type="entry name" value="OS02G0818000 PROTEIN"/>
    <property type="match status" value="1"/>
</dbReference>
<evidence type="ECO:0000313" key="4">
    <source>
        <dbReference type="EMBL" id="TWG33218.1"/>
    </source>
</evidence>
<dbReference type="EMBL" id="VJWE01000018">
    <property type="protein sequence ID" value="TWG33218.1"/>
    <property type="molecule type" value="Genomic_DNA"/>
</dbReference>
<dbReference type="Pfam" id="PF00571">
    <property type="entry name" value="CBS"/>
    <property type="match status" value="2"/>
</dbReference>
<protein>
    <submittedName>
        <fullName evidence="4">CBS domain protein</fullName>
    </submittedName>
</protein>
<dbReference type="InterPro" id="IPR051257">
    <property type="entry name" value="Diverse_CBS-Domain"/>
</dbReference>
<dbReference type="SMART" id="SM00116">
    <property type="entry name" value="CBS"/>
    <property type="match status" value="2"/>
</dbReference>
<name>A0A561XAS5_ACIDE</name>
<sequence length="242" mass="25336">MFFVFGPSGQMYRGGPENLARISAVRSVQRPQALRTRAMDAQDGQPGPVFTAPPRPTAADTNAAAPAAIVNLRMHDAVSAYAQTEQGPQATARQPLTKVSDVMTTVGVSVAPGVRVNDAWQTLAEHKVAQAPVVDALGRVIGLLLRADMAPLDLLPEPGAVKQAIDLARRPVAEVMVSPVPTVSPDTELRRVAAVLLDTGLPGLPVTDEAGVLSGFISRTDILRAVAADPPLDLWSGPAVPL</sequence>
<dbReference type="RefSeq" id="WP_146872205.1">
    <property type="nucleotide sequence ID" value="NZ_VJWE01000018.1"/>
</dbReference>
<evidence type="ECO:0000259" key="3">
    <source>
        <dbReference type="PROSITE" id="PS51371"/>
    </source>
</evidence>
<dbReference type="InterPro" id="IPR046342">
    <property type="entry name" value="CBS_dom_sf"/>
</dbReference>
<keyword evidence="1 2" id="KW-0129">CBS domain</keyword>
<reference evidence="4 5" key="1">
    <citation type="journal article" date="2015" name="Stand. Genomic Sci.">
        <title>Genomic Encyclopedia of Bacterial and Archaeal Type Strains, Phase III: the genomes of soil and plant-associated and newly described type strains.</title>
        <authorList>
            <person name="Whitman W.B."/>
            <person name="Woyke T."/>
            <person name="Klenk H.P."/>
            <person name="Zhou Y."/>
            <person name="Lilburn T.G."/>
            <person name="Beck B.J."/>
            <person name="De Vos P."/>
            <person name="Vandamme P."/>
            <person name="Eisen J.A."/>
            <person name="Garrity G."/>
            <person name="Hugenholtz P."/>
            <person name="Kyrpides N.C."/>
        </authorList>
    </citation>
    <scope>NUCLEOTIDE SEQUENCE [LARGE SCALE GENOMIC DNA]</scope>
    <source>
        <strain evidence="4 5">DSM 64</strain>
    </source>
</reference>
<feature type="domain" description="CBS" evidence="3">
    <location>
        <begin position="103"/>
        <end position="161"/>
    </location>
</feature>
<dbReference type="SUPFAM" id="SSF54631">
    <property type="entry name" value="CBS-domain pair"/>
    <property type="match status" value="1"/>
</dbReference>
<dbReference type="Proteomes" id="UP000321485">
    <property type="component" value="Unassembled WGS sequence"/>
</dbReference>
<dbReference type="InterPro" id="IPR000644">
    <property type="entry name" value="CBS_dom"/>
</dbReference>
<dbReference type="Gene3D" id="3.10.580.10">
    <property type="entry name" value="CBS-domain"/>
    <property type="match status" value="1"/>
</dbReference>
<evidence type="ECO:0000313" key="5">
    <source>
        <dbReference type="Proteomes" id="UP000321485"/>
    </source>
</evidence>
<evidence type="ECO:0000256" key="2">
    <source>
        <dbReference type="PROSITE-ProRule" id="PRU00703"/>
    </source>
</evidence>
<dbReference type="PROSITE" id="PS51371">
    <property type="entry name" value="CBS"/>
    <property type="match status" value="2"/>
</dbReference>
<dbReference type="GeneID" id="51113328"/>
<accession>A0A561XAS5</accession>
<comment type="caution">
    <text evidence="4">The sequence shown here is derived from an EMBL/GenBank/DDBJ whole genome shotgun (WGS) entry which is preliminary data.</text>
</comment>
<proteinExistence type="predicted"/>
<evidence type="ECO:0000256" key="1">
    <source>
        <dbReference type="ARBA" id="ARBA00023122"/>
    </source>
</evidence>
<gene>
    <name evidence="4" type="ORF">ATF69_4294</name>
</gene>
<dbReference type="PANTHER" id="PTHR43080">
    <property type="entry name" value="CBS DOMAIN-CONTAINING PROTEIN CBSX3, MITOCHONDRIAL"/>
    <property type="match status" value="1"/>
</dbReference>
<organism evidence="4 5">
    <name type="scientific">Acidovorax delafieldii</name>
    <name type="common">Pseudomonas delafieldii</name>
    <dbReference type="NCBI Taxonomy" id="47920"/>
    <lineage>
        <taxon>Bacteria</taxon>
        <taxon>Pseudomonadati</taxon>
        <taxon>Pseudomonadota</taxon>
        <taxon>Betaproteobacteria</taxon>
        <taxon>Burkholderiales</taxon>
        <taxon>Comamonadaceae</taxon>
        <taxon>Acidovorax</taxon>
    </lineage>
</organism>
<dbReference type="AlphaFoldDB" id="A0A561XAS5"/>